<evidence type="ECO:0000256" key="3">
    <source>
        <dbReference type="ARBA" id="ARBA00022679"/>
    </source>
</evidence>
<dbReference type="AlphaFoldDB" id="A0A066WGT5"/>
<organism evidence="11 12">
    <name type="scientific">Tilletiaria anomala (strain ATCC 24038 / CBS 436.72 / UBC 951)</name>
    <dbReference type="NCBI Taxonomy" id="1037660"/>
    <lineage>
        <taxon>Eukaryota</taxon>
        <taxon>Fungi</taxon>
        <taxon>Dikarya</taxon>
        <taxon>Basidiomycota</taxon>
        <taxon>Ustilaginomycotina</taxon>
        <taxon>Exobasidiomycetes</taxon>
        <taxon>Georgefischeriales</taxon>
        <taxon>Tilletiariaceae</taxon>
        <taxon>Tilletiaria</taxon>
    </lineage>
</organism>
<dbReference type="GO" id="GO:0042761">
    <property type="term" value="P:very long-chain fatty acid biosynthetic process"/>
    <property type="evidence" value="ECO:0007669"/>
    <property type="project" value="TreeGrafter"/>
</dbReference>
<reference evidence="11 12" key="1">
    <citation type="submission" date="2014-05" db="EMBL/GenBank/DDBJ databases">
        <title>Draft genome sequence of a rare smut relative, Tilletiaria anomala UBC 951.</title>
        <authorList>
            <consortium name="DOE Joint Genome Institute"/>
            <person name="Toome M."/>
            <person name="Kuo A."/>
            <person name="Henrissat B."/>
            <person name="Lipzen A."/>
            <person name="Tritt A."/>
            <person name="Yoshinaga Y."/>
            <person name="Zane M."/>
            <person name="Barry K."/>
            <person name="Grigoriev I.V."/>
            <person name="Spatafora J.W."/>
            <person name="Aimea M.C."/>
        </authorList>
    </citation>
    <scope>NUCLEOTIDE SEQUENCE [LARGE SCALE GENOMIC DNA]</scope>
    <source>
        <strain evidence="11 12">UBC 951</strain>
    </source>
</reference>
<dbReference type="GO" id="GO:0005789">
    <property type="term" value="C:endoplasmic reticulum membrane"/>
    <property type="evidence" value="ECO:0007669"/>
    <property type="project" value="TreeGrafter"/>
</dbReference>
<dbReference type="Proteomes" id="UP000027361">
    <property type="component" value="Unassembled WGS sequence"/>
</dbReference>
<evidence type="ECO:0000256" key="4">
    <source>
        <dbReference type="ARBA" id="ARBA00022692"/>
    </source>
</evidence>
<dbReference type="GeneID" id="25263639"/>
<evidence type="ECO:0000313" key="11">
    <source>
        <dbReference type="EMBL" id="KDN53016.1"/>
    </source>
</evidence>
<dbReference type="EMBL" id="JMSN01000005">
    <property type="protein sequence ID" value="KDN53016.1"/>
    <property type="molecule type" value="Genomic_DNA"/>
</dbReference>
<dbReference type="GO" id="GO:0009922">
    <property type="term" value="F:fatty acid elongase activity"/>
    <property type="evidence" value="ECO:0007669"/>
    <property type="project" value="InterPro"/>
</dbReference>
<keyword evidence="9 10" id="KW-0275">Fatty acid biosynthesis</keyword>
<comment type="subcellular location">
    <subcellularLocation>
        <location evidence="1">Membrane</location>
        <topology evidence="1">Multi-pass membrane protein</topology>
    </subcellularLocation>
</comment>
<keyword evidence="4 10" id="KW-0812">Transmembrane</keyword>
<keyword evidence="8 10" id="KW-0472">Membrane</keyword>
<evidence type="ECO:0000256" key="9">
    <source>
        <dbReference type="ARBA" id="ARBA00023160"/>
    </source>
</evidence>
<keyword evidence="6 10" id="KW-1133">Transmembrane helix</keyword>
<dbReference type="InterPro" id="IPR002076">
    <property type="entry name" value="ELO_fam"/>
</dbReference>
<evidence type="ECO:0000313" key="12">
    <source>
        <dbReference type="Proteomes" id="UP000027361"/>
    </source>
</evidence>
<name>A0A066WGT5_TILAU</name>
<feature type="transmembrane region" description="Helical" evidence="10">
    <location>
        <begin position="351"/>
        <end position="370"/>
    </location>
</feature>
<feature type="transmembrane region" description="Helical" evidence="10">
    <location>
        <begin position="239"/>
        <end position="257"/>
    </location>
</feature>
<accession>A0A066WGT5</accession>
<dbReference type="PANTHER" id="PTHR11157">
    <property type="entry name" value="FATTY ACID ACYL TRANSFERASE-RELATED"/>
    <property type="match status" value="1"/>
</dbReference>
<comment type="catalytic activity">
    <reaction evidence="10">
        <text>an acyl-CoA + malonyl-CoA + H(+) = a 3-oxoacyl-CoA + CO2 + CoA</text>
        <dbReference type="Rhea" id="RHEA:50252"/>
        <dbReference type="ChEBI" id="CHEBI:15378"/>
        <dbReference type="ChEBI" id="CHEBI:16526"/>
        <dbReference type="ChEBI" id="CHEBI:57287"/>
        <dbReference type="ChEBI" id="CHEBI:57384"/>
        <dbReference type="ChEBI" id="CHEBI:58342"/>
        <dbReference type="ChEBI" id="CHEBI:90726"/>
    </reaction>
    <physiologicalReaction direction="left-to-right" evidence="10">
        <dbReference type="Rhea" id="RHEA:50253"/>
    </physiologicalReaction>
</comment>
<evidence type="ECO:0000256" key="5">
    <source>
        <dbReference type="ARBA" id="ARBA00022832"/>
    </source>
</evidence>
<protein>
    <recommendedName>
        <fullName evidence="10">Elongation of fatty acids protein</fullName>
        <ecNumber evidence="10">2.3.1.-</ecNumber>
    </recommendedName>
</protein>
<keyword evidence="3 10" id="KW-0808">Transferase</keyword>
<dbReference type="InParanoid" id="A0A066WGT5"/>
<comment type="caution">
    <text evidence="11">The sequence shown here is derived from an EMBL/GenBank/DDBJ whole genome shotgun (WGS) entry which is preliminary data.</text>
</comment>
<dbReference type="EC" id="2.3.1.-" evidence="10"/>
<dbReference type="GO" id="GO:0030148">
    <property type="term" value="P:sphingolipid biosynthetic process"/>
    <property type="evidence" value="ECO:0007669"/>
    <property type="project" value="TreeGrafter"/>
</dbReference>
<feature type="transmembrane region" description="Helical" evidence="10">
    <location>
        <begin position="198"/>
        <end position="219"/>
    </location>
</feature>
<dbReference type="OMA" id="GPAIKAN"/>
<keyword evidence="7 10" id="KW-0443">Lipid metabolism</keyword>
<feature type="transmembrane region" description="Helical" evidence="10">
    <location>
        <begin position="87"/>
        <end position="108"/>
    </location>
</feature>
<dbReference type="Pfam" id="PF01151">
    <property type="entry name" value="ELO"/>
    <property type="match status" value="1"/>
</dbReference>
<gene>
    <name evidence="11" type="ORF">K437DRAFT_253668</name>
</gene>
<dbReference type="GO" id="GO:0019367">
    <property type="term" value="P:fatty acid elongation, saturated fatty acid"/>
    <property type="evidence" value="ECO:0007669"/>
    <property type="project" value="TreeGrafter"/>
</dbReference>
<dbReference type="PANTHER" id="PTHR11157:SF169">
    <property type="entry name" value="ELONGATION OF FATTY ACIDS PROTEIN"/>
    <property type="match status" value="1"/>
</dbReference>
<evidence type="ECO:0000256" key="2">
    <source>
        <dbReference type="ARBA" id="ARBA00022516"/>
    </source>
</evidence>
<keyword evidence="2 10" id="KW-0444">Lipid biosynthesis</keyword>
<proteinExistence type="inferred from homology"/>
<dbReference type="OrthoDB" id="10259681at2759"/>
<keyword evidence="5 10" id="KW-0276">Fatty acid metabolism</keyword>
<dbReference type="GO" id="GO:0034625">
    <property type="term" value="P:fatty acid elongation, monounsaturated fatty acid"/>
    <property type="evidence" value="ECO:0007669"/>
    <property type="project" value="TreeGrafter"/>
</dbReference>
<dbReference type="GO" id="GO:0034626">
    <property type="term" value="P:fatty acid elongation, polyunsaturated fatty acid"/>
    <property type="evidence" value="ECO:0007669"/>
    <property type="project" value="TreeGrafter"/>
</dbReference>
<evidence type="ECO:0000256" key="8">
    <source>
        <dbReference type="ARBA" id="ARBA00023136"/>
    </source>
</evidence>
<sequence length="397" mass="43424">MPSYPLDFPSVSTISRLATQPYPAYPHGIFVSRQVFELSMSAWTPVAIGALYLLMSKTANSRLKRRIAQNKRGEAPPPKDYIKGSKILSNLVLAHNAALAVFSAWAFWGTFTRVVPYFWHGATQGGLQGLGNAYCTVPTHDPTGLGGILWWFYISKYYEIFDSIILILKGKKVSNLQSYHHAGAIAAMWSGVRYSASAIFIFSMFNGAIHTLMYSYYTLSTLRLPFASALKKSMTTAQITQLVVGCFIASLSLFVSYSPTAYPSGALPSIGDLEGILSSRSYQNLREVLKSETVTAALGDTNSFTAQMRNYLLTLGTVSASGSSNTSTHASHSSSTAVPATTPSILLRDGLLYAVVYLLPLILLFVRFYLRSYRVKQVGEHEGGPAIKANLKTKKSQ</sequence>
<dbReference type="HOGENOM" id="CLU_017661_0_1_1"/>
<dbReference type="STRING" id="1037660.A0A066WGT5"/>
<feature type="transmembrane region" description="Helical" evidence="10">
    <location>
        <begin position="35"/>
        <end position="55"/>
    </location>
</feature>
<evidence type="ECO:0000256" key="6">
    <source>
        <dbReference type="ARBA" id="ARBA00022989"/>
    </source>
</evidence>
<comment type="similarity">
    <text evidence="10">Belongs to the ELO family.</text>
</comment>
<evidence type="ECO:0000256" key="10">
    <source>
        <dbReference type="RuleBase" id="RU361115"/>
    </source>
</evidence>
<dbReference type="RefSeq" id="XP_013245855.1">
    <property type="nucleotide sequence ID" value="XM_013390401.1"/>
</dbReference>
<keyword evidence="12" id="KW-1185">Reference proteome</keyword>
<evidence type="ECO:0000256" key="7">
    <source>
        <dbReference type="ARBA" id="ARBA00023098"/>
    </source>
</evidence>
<evidence type="ECO:0000256" key="1">
    <source>
        <dbReference type="ARBA" id="ARBA00004141"/>
    </source>
</evidence>